<name>A0A5J9VH00_9POAL</name>
<evidence type="ECO:0000313" key="2">
    <source>
        <dbReference type="Proteomes" id="UP000324897"/>
    </source>
</evidence>
<dbReference type="OrthoDB" id="10542215at2759"/>
<organism evidence="1 2">
    <name type="scientific">Eragrostis curvula</name>
    <name type="common">weeping love grass</name>
    <dbReference type="NCBI Taxonomy" id="38414"/>
    <lineage>
        <taxon>Eukaryota</taxon>
        <taxon>Viridiplantae</taxon>
        <taxon>Streptophyta</taxon>
        <taxon>Embryophyta</taxon>
        <taxon>Tracheophyta</taxon>
        <taxon>Spermatophyta</taxon>
        <taxon>Magnoliopsida</taxon>
        <taxon>Liliopsida</taxon>
        <taxon>Poales</taxon>
        <taxon>Poaceae</taxon>
        <taxon>PACMAD clade</taxon>
        <taxon>Chloridoideae</taxon>
        <taxon>Eragrostideae</taxon>
        <taxon>Eragrostidinae</taxon>
        <taxon>Eragrostis</taxon>
    </lineage>
</organism>
<sequence>LERQQGVRWRREAFPQDCTVGVLDDKIAGVEKGNSCAPPRARLAVPCHGAIDISEDQIAIMVQRNLGAPTIHRDLWVCRPHDGLIHGVGEPNREGESIRANFIEATGEISTWRGKEVLFSVQYVGLLQWSYFPDASPSNPQHGSVYDKEYGIIGYSELRLPYRVFYVIVWEDALDLLRRRASA</sequence>
<gene>
    <name evidence="1" type="ORF">EJB05_17500</name>
</gene>
<feature type="non-terminal residue" evidence="1">
    <location>
        <position position="1"/>
    </location>
</feature>
<reference evidence="1 2" key="1">
    <citation type="journal article" date="2019" name="Sci. Rep.">
        <title>A high-quality genome of Eragrostis curvula grass provides insights into Poaceae evolution and supports new strategies to enhance forage quality.</title>
        <authorList>
            <person name="Carballo J."/>
            <person name="Santos B.A.C.M."/>
            <person name="Zappacosta D."/>
            <person name="Garbus I."/>
            <person name="Selva J.P."/>
            <person name="Gallo C.A."/>
            <person name="Diaz A."/>
            <person name="Albertini E."/>
            <person name="Caccamo M."/>
            <person name="Echenique V."/>
        </authorList>
    </citation>
    <scope>NUCLEOTIDE SEQUENCE [LARGE SCALE GENOMIC DNA]</scope>
    <source>
        <strain evidence="2">cv. Victoria</strain>
        <tissue evidence="1">Leaf</tissue>
    </source>
</reference>
<dbReference type="EMBL" id="RWGY01000009">
    <property type="protein sequence ID" value="TVU35602.1"/>
    <property type="molecule type" value="Genomic_DNA"/>
</dbReference>
<dbReference type="Proteomes" id="UP000324897">
    <property type="component" value="Unassembled WGS sequence"/>
</dbReference>
<dbReference type="AlphaFoldDB" id="A0A5J9VH00"/>
<keyword evidence="2" id="KW-1185">Reference proteome</keyword>
<proteinExistence type="predicted"/>
<accession>A0A5J9VH00</accession>
<comment type="caution">
    <text evidence="1">The sequence shown here is derived from an EMBL/GenBank/DDBJ whole genome shotgun (WGS) entry which is preliminary data.</text>
</comment>
<protein>
    <submittedName>
        <fullName evidence="1">Uncharacterized protein</fullName>
    </submittedName>
</protein>
<evidence type="ECO:0000313" key="1">
    <source>
        <dbReference type="EMBL" id="TVU35602.1"/>
    </source>
</evidence>